<reference evidence="1" key="1">
    <citation type="journal article" date="2023" name="Mol. Phylogenet. Evol.">
        <title>Genome-scale phylogeny and comparative genomics of the fungal order Sordariales.</title>
        <authorList>
            <person name="Hensen N."/>
            <person name="Bonometti L."/>
            <person name="Westerberg I."/>
            <person name="Brannstrom I.O."/>
            <person name="Guillou S."/>
            <person name="Cros-Aarteil S."/>
            <person name="Calhoun S."/>
            <person name="Haridas S."/>
            <person name="Kuo A."/>
            <person name="Mondo S."/>
            <person name="Pangilinan J."/>
            <person name="Riley R."/>
            <person name="LaButti K."/>
            <person name="Andreopoulos B."/>
            <person name="Lipzen A."/>
            <person name="Chen C."/>
            <person name="Yan M."/>
            <person name="Daum C."/>
            <person name="Ng V."/>
            <person name="Clum A."/>
            <person name="Steindorff A."/>
            <person name="Ohm R.A."/>
            <person name="Martin F."/>
            <person name="Silar P."/>
            <person name="Natvig D.O."/>
            <person name="Lalanne C."/>
            <person name="Gautier V."/>
            <person name="Ament-Velasquez S.L."/>
            <person name="Kruys A."/>
            <person name="Hutchinson M.I."/>
            <person name="Powell A.J."/>
            <person name="Barry K."/>
            <person name="Miller A.N."/>
            <person name="Grigoriev I.V."/>
            <person name="Debuchy R."/>
            <person name="Gladieux P."/>
            <person name="Hiltunen Thoren M."/>
            <person name="Johannesson H."/>
        </authorList>
    </citation>
    <scope>NUCLEOTIDE SEQUENCE</scope>
    <source>
        <strain evidence="1">CBS 232.78</strain>
    </source>
</reference>
<dbReference type="Proteomes" id="UP001285441">
    <property type="component" value="Unassembled WGS sequence"/>
</dbReference>
<evidence type="ECO:0000313" key="1">
    <source>
        <dbReference type="EMBL" id="KAK3381067.1"/>
    </source>
</evidence>
<name>A0AAE0TVI2_9PEZI</name>
<protein>
    <submittedName>
        <fullName evidence="1">Uncharacterized protein</fullName>
    </submittedName>
</protein>
<evidence type="ECO:0000313" key="2">
    <source>
        <dbReference type="Proteomes" id="UP001285441"/>
    </source>
</evidence>
<organism evidence="1 2">
    <name type="scientific">Podospora didyma</name>
    <dbReference type="NCBI Taxonomy" id="330526"/>
    <lineage>
        <taxon>Eukaryota</taxon>
        <taxon>Fungi</taxon>
        <taxon>Dikarya</taxon>
        <taxon>Ascomycota</taxon>
        <taxon>Pezizomycotina</taxon>
        <taxon>Sordariomycetes</taxon>
        <taxon>Sordariomycetidae</taxon>
        <taxon>Sordariales</taxon>
        <taxon>Podosporaceae</taxon>
        <taxon>Podospora</taxon>
    </lineage>
</organism>
<sequence>MFPSLLAKVKGIFLIRLPMTFWDEQDEIEPWIFDCEVTGLKGSERRHPASALLLVNWQVHREARAILGRLAGRPWMPIPSYLQPKPSRPSRFPVHIDIQLHWEAQLVATALSHPNYSPSLGVVRADIRVANTPPLVGDCEHPPMLVFQQMLTTALDVILYTGDQWRTVIKDGVELASGDIITDVRCLPSSRVTIECLELNLRTEDDHVFSSHLDEQAPVFNYDFGPLVWLLDENSDADLFLVLFVFLKAKWLATVGKIKILRDGKDFAVFNLGLILSQLSGDGPPPTLWVDDSGGVNHKLQRRLAREGGVHSKIEARRQAGLSVTTWADAVAANNGGDGEAVTCNAVVGKYICEMIVETLSGDGRKTLVEMGLAPAEIFPSPTLPYSSVATGERERGSKIFIDP</sequence>
<proteinExistence type="predicted"/>
<keyword evidence="2" id="KW-1185">Reference proteome</keyword>
<comment type="caution">
    <text evidence="1">The sequence shown here is derived from an EMBL/GenBank/DDBJ whole genome shotgun (WGS) entry which is preliminary data.</text>
</comment>
<accession>A0AAE0TVI2</accession>
<reference evidence="1" key="2">
    <citation type="submission" date="2023-06" db="EMBL/GenBank/DDBJ databases">
        <authorList>
            <consortium name="Lawrence Berkeley National Laboratory"/>
            <person name="Haridas S."/>
            <person name="Hensen N."/>
            <person name="Bonometti L."/>
            <person name="Westerberg I."/>
            <person name="Brannstrom I.O."/>
            <person name="Guillou S."/>
            <person name="Cros-Aarteil S."/>
            <person name="Calhoun S."/>
            <person name="Kuo A."/>
            <person name="Mondo S."/>
            <person name="Pangilinan J."/>
            <person name="Riley R."/>
            <person name="LaButti K."/>
            <person name="Andreopoulos B."/>
            <person name="Lipzen A."/>
            <person name="Chen C."/>
            <person name="Yanf M."/>
            <person name="Daum C."/>
            <person name="Ng V."/>
            <person name="Clum A."/>
            <person name="Steindorff A."/>
            <person name="Ohm R."/>
            <person name="Martin F."/>
            <person name="Silar P."/>
            <person name="Natvig D."/>
            <person name="Lalanne C."/>
            <person name="Gautier V."/>
            <person name="Ament-velasquez S.L."/>
            <person name="Kruys A."/>
            <person name="Hutchinson M.I."/>
            <person name="Powell A.J."/>
            <person name="Barry K."/>
            <person name="Miller A.N."/>
            <person name="Grigoriev I.V."/>
            <person name="Debuchy R."/>
            <person name="Gladieux P."/>
            <person name="Thoren M.H."/>
            <person name="Johannesson H."/>
        </authorList>
    </citation>
    <scope>NUCLEOTIDE SEQUENCE</scope>
    <source>
        <strain evidence="1">CBS 232.78</strain>
    </source>
</reference>
<dbReference type="AlphaFoldDB" id="A0AAE0TVI2"/>
<gene>
    <name evidence="1" type="ORF">B0H63DRAFT_545384</name>
</gene>
<dbReference type="EMBL" id="JAULSW010000005">
    <property type="protein sequence ID" value="KAK3381067.1"/>
    <property type="molecule type" value="Genomic_DNA"/>
</dbReference>